<dbReference type="PANTHER" id="PTHR45138">
    <property type="entry name" value="REGULATORY COMPONENTS OF SENSORY TRANSDUCTION SYSTEM"/>
    <property type="match status" value="1"/>
</dbReference>
<evidence type="ECO:0000256" key="6">
    <source>
        <dbReference type="ARBA" id="ARBA00034247"/>
    </source>
</evidence>
<sequence length="142" mass="15888">MIMLDIDHFKRINDTYGHPTGDRVIRQLSDLCVHSSRKNDLVARLGGEEFAIVMPETKSSEAEKLAERIRRSVEETTILSDDGQPVKWTVSLGVTELVSESVSREIQVSAFVEKFIQSADSALYQAKNSGRNQLIVRNLVLG</sequence>
<reference evidence="8" key="2">
    <citation type="journal article" date="2019" name="Antimicrob. Agents Chemother.">
        <title>Spreading Patterns of NDM-Producing Enterobacteriaceae in Clinical and Environmental Settings in Yangon, Myanmar.</title>
        <authorList>
            <person name="Sugawara Y."/>
            <person name="Akeda Y."/>
            <person name="Hagiya H."/>
            <person name="Sakamoto N."/>
            <person name="Takeuchi D."/>
            <person name="Shanmugakani R.K."/>
            <person name="Motooka D."/>
            <person name="Nishi I."/>
            <person name="Zin K.N."/>
            <person name="Aye M.M."/>
            <person name="Myint T."/>
            <person name="Tomono K."/>
            <person name="Hamada S."/>
        </authorList>
    </citation>
    <scope>NUCLEOTIDE SEQUENCE</scope>
    <source>
        <strain evidence="8">M216</strain>
        <plasmid evidence="8">pM216_AC2</plasmid>
    </source>
</reference>
<evidence type="ECO:0000259" key="7">
    <source>
        <dbReference type="PROSITE" id="PS50887"/>
    </source>
</evidence>
<dbReference type="PROSITE" id="PS50887">
    <property type="entry name" value="GGDEF"/>
    <property type="match status" value="1"/>
</dbReference>
<evidence type="ECO:0000256" key="3">
    <source>
        <dbReference type="ARBA" id="ARBA00012528"/>
    </source>
</evidence>
<evidence type="ECO:0000256" key="5">
    <source>
        <dbReference type="ARBA" id="ARBA00023134"/>
    </source>
</evidence>
<dbReference type="Gene3D" id="3.30.70.270">
    <property type="match status" value="1"/>
</dbReference>
<keyword evidence="8" id="KW-0614">Plasmid</keyword>
<evidence type="ECO:0000256" key="2">
    <source>
        <dbReference type="ARBA" id="ARBA00004665"/>
    </source>
</evidence>
<dbReference type="FunFam" id="3.30.70.270:FF:000001">
    <property type="entry name" value="Diguanylate cyclase domain protein"/>
    <property type="match status" value="1"/>
</dbReference>
<dbReference type="EMBL" id="AP018145">
    <property type="protein sequence ID" value="BAX83709.1"/>
    <property type="molecule type" value="Genomic_DNA"/>
</dbReference>
<dbReference type="InterPro" id="IPR043128">
    <property type="entry name" value="Rev_trsase/Diguanyl_cyclase"/>
</dbReference>
<protein>
    <recommendedName>
        <fullName evidence="3">diguanylate cyclase</fullName>
        <ecNumber evidence="3">2.7.7.65</ecNumber>
    </recommendedName>
</protein>
<geneLocation type="plasmid" evidence="8">
    <name>pM216_AC2</name>
</geneLocation>
<dbReference type="AlphaFoldDB" id="A0A1Y1CTC3"/>
<keyword evidence="5" id="KW-0342">GTP-binding</keyword>
<proteinExistence type="predicted"/>
<dbReference type="InterPro" id="IPR000160">
    <property type="entry name" value="GGDEF_dom"/>
</dbReference>
<dbReference type="CDD" id="cd01949">
    <property type="entry name" value="GGDEF"/>
    <property type="match status" value="1"/>
</dbReference>
<evidence type="ECO:0000256" key="1">
    <source>
        <dbReference type="ARBA" id="ARBA00001946"/>
    </source>
</evidence>
<dbReference type="SMART" id="SM00267">
    <property type="entry name" value="GGDEF"/>
    <property type="match status" value="1"/>
</dbReference>
<dbReference type="PANTHER" id="PTHR45138:SF9">
    <property type="entry name" value="DIGUANYLATE CYCLASE DGCM-RELATED"/>
    <property type="match status" value="1"/>
</dbReference>
<comment type="cofactor">
    <cofactor evidence="1">
        <name>Mg(2+)</name>
        <dbReference type="ChEBI" id="CHEBI:18420"/>
    </cofactor>
</comment>
<organism evidence="8">
    <name type="scientific">Escherichia coli</name>
    <dbReference type="NCBI Taxonomy" id="562"/>
    <lineage>
        <taxon>Bacteria</taxon>
        <taxon>Pseudomonadati</taxon>
        <taxon>Pseudomonadota</taxon>
        <taxon>Gammaproteobacteria</taxon>
        <taxon>Enterobacterales</taxon>
        <taxon>Enterobacteriaceae</taxon>
        <taxon>Escherichia</taxon>
    </lineage>
</organism>
<dbReference type="EC" id="2.7.7.65" evidence="3"/>
<evidence type="ECO:0000256" key="4">
    <source>
        <dbReference type="ARBA" id="ARBA00022741"/>
    </source>
</evidence>
<dbReference type="SUPFAM" id="SSF55073">
    <property type="entry name" value="Nucleotide cyclase"/>
    <property type="match status" value="1"/>
</dbReference>
<dbReference type="GO" id="GO:0005525">
    <property type="term" value="F:GTP binding"/>
    <property type="evidence" value="ECO:0007669"/>
    <property type="project" value="UniProtKB-KW"/>
</dbReference>
<comment type="pathway">
    <text evidence="2">Purine metabolism; 3',5'-cyclic di-GMP biosynthesis.</text>
</comment>
<dbReference type="NCBIfam" id="TIGR00254">
    <property type="entry name" value="GGDEF"/>
    <property type="match status" value="1"/>
</dbReference>
<evidence type="ECO:0000313" key="8">
    <source>
        <dbReference type="EMBL" id="BAX83709.1"/>
    </source>
</evidence>
<dbReference type="InterPro" id="IPR029787">
    <property type="entry name" value="Nucleotide_cyclase"/>
</dbReference>
<accession>A0A1Y1CTC3</accession>
<dbReference type="InterPro" id="IPR050469">
    <property type="entry name" value="Diguanylate_Cyclase"/>
</dbReference>
<comment type="catalytic activity">
    <reaction evidence="6">
        <text>2 GTP = 3',3'-c-di-GMP + 2 diphosphate</text>
        <dbReference type="Rhea" id="RHEA:24898"/>
        <dbReference type="ChEBI" id="CHEBI:33019"/>
        <dbReference type="ChEBI" id="CHEBI:37565"/>
        <dbReference type="ChEBI" id="CHEBI:58805"/>
        <dbReference type="EC" id="2.7.7.65"/>
    </reaction>
</comment>
<reference evidence="8" key="1">
    <citation type="journal article" date="2017" name="PLoS ONE">
        <title>Genetic characterization of blaNDM-harboring plasmids in carbapenem-resistant Escherichia coli from Myanmar.</title>
        <authorList>
            <person name="Sugawara Y."/>
            <person name="Akeda Y."/>
            <person name="Sakamoto N."/>
            <person name="Takeuchi D."/>
            <person name="Motooka D."/>
            <person name="Nakamura S."/>
            <person name="Hagiya H."/>
            <person name="Yamamoto N."/>
            <person name="Nishi I."/>
            <person name="Yoshida H."/>
            <person name="Okada K."/>
            <person name="Zin K.N."/>
            <person name="Aye M.M."/>
            <person name="Tomono K."/>
            <person name="Hamada S."/>
        </authorList>
    </citation>
    <scope>NUCLEOTIDE SEQUENCE</scope>
    <source>
        <strain evidence="8">M216</strain>
        <plasmid evidence="8">pM216_AC2</plasmid>
    </source>
</reference>
<feature type="domain" description="GGDEF" evidence="7">
    <location>
        <begin position="1"/>
        <end position="139"/>
    </location>
</feature>
<dbReference type="Pfam" id="PF00990">
    <property type="entry name" value="GGDEF"/>
    <property type="match status" value="1"/>
</dbReference>
<dbReference type="GO" id="GO:0052621">
    <property type="term" value="F:diguanylate cyclase activity"/>
    <property type="evidence" value="ECO:0007669"/>
    <property type="project" value="UniProtKB-EC"/>
</dbReference>
<keyword evidence="4" id="KW-0547">Nucleotide-binding</keyword>
<name>A0A1Y1CTC3_ECOLX</name>